<feature type="domain" description="HTH merR-type" evidence="2">
    <location>
        <begin position="1"/>
        <end position="71"/>
    </location>
</feature>
<dbReference type="HOGENOM" id="CLU_065103_2_2_9"/>
<dbReference type="Proteomes" id="UP000013781">
    <property type="component" value="Unassembled WGS sequence"/>
</dbReference>
<keyword evidence="6" id="KW-1185">Reference proteome</keyword>
<comment type="caution">
    <text evidence="3">The sequence shown here is derived from an EMBL/GenBank/DDBJ whole genome shotgun (WGS) entry which is preliminary data.</text>
</comment>
<dbReference type="SMART" id="SM00871">
    <property type="entry name" value="AraC_E_bind"/>
    <property type="match status" value="1"/>
</dbReference>
<name>R2T655_9ENTE</name>
<dbReference type="PROSITE" id="PS50937">
    <property type="entry name" value="HTH_MERR_2"/>
    <property type="match status" value="1"/>
</dbReference>
<evidence type="ECO:0000256" key="1">
    <source>
        <dbReference type="ARBA" id="ARBA00023125"/>
    </source>
</evidence>
<gene>
    <name evidence="4" type="ORF">I586_02512</name>
    <name evidence="3" type="ORF">UAY_03180</name>
</gene>
<dbReference type="CDD" id="cd01107">
    <property type="entry name" value="HTH_BmrR"/>
    <property type="match status" value="1"/>
</dbReference>
<evidence type="ECO:0000313" key="4">
    <source>
        <dbReference type="EMBL" id="EOT66241.1"/>
    </source>
</evidence>
<evidence type="ECO:0000313" key="6">
    <source>
        <dbReference type="Proteomes" id="UP000014157"/>
    </source>
</evidence>
<dbReference type="Gene3D" id="1.10.1660.10">
    <property type="match status" value="1"/>
</dbReference>
<dbReference type="PATRIC" id="fig|1158609.3.peg.3103"/>
<dbReference type="GO" id="GO:0003700">
    <property type="term" value="F:DNA-binding transcription factor activity"/>
    <property type="evidence" value="ECO:0007669"/>
    <property type="project" value="InterPro"/>
</dbReference>
<dbReference type="Gene3D" id="3.20.80.10">
    <property type="entry name" value="Regulatory factor, effector binding domain"/>
    <property type="match status" value="1"/>
</dbReference>
<sequence length="267" mass="30893">MFKISEFSELTNISPRMLRHYDKLNLLKPTNVQKENGYRYYTPEQINQANQILSLKNAGFPLKEIQSFLNDEFDLHDYLAKQRNSLERDIADKKLQLTYLALLENKCAADTVEIINYPIESKIMDDTFVLSYRQKVASYYHEEQLWQTLFAKIRPQDQTTLGQAIAIFHNSSPNVIDIEVMIGIPKKLKSIYPEAKVFSPGLIASVVISGSYETIPKIHTDMGEWLQLNSYTLSGKLFNIYHSSPATEEHEELFITEICYPIKKQND</sequence>
<dbReference type="InterPro" id="IPR011256">
    <property type="entry name" value="Reg_factor_effector_dom_sf"/>
</dbReference>
<evidence type="ECO:0000313" key="3">
    <source>
        <dbReference type="EMBL" id="EOH95754.1"/>
    </source>
</evidence>
<dbReference type="InterPro" id="IPR010499">
    <property type="entry name" value="AraC_E-bd"/>
</dbReference>
<dbReference type="Proteomes" id="UP000014157">
    <property type="component" value="Unassembled WGS sequence"/>
</dbReference>
<dbReference type="SMART" id="SM00422">
    <property type="entry name" value="HTH_MERR"/>
    <property type="match status" value="1"/>
</dbReference>
<protein>
    <recommendedName>
        <fullName evidence="2">HTH merR-type domain-containing protein</fullName>
    </recommendedName>
</protein>
<dbReference type="Pfam" id="PF13411">
    <property type="entry name" value="MerR_1"/>
    <property type="match status" value="1"/>
</dbReference>
<reference evidence="3 5" key="1">
    <citation type="submission" date="2013-02" db="EMBL/GenBank/DDBJ databases">
        <title>The Genome Sequence of Enterococcus moraviensis BAA-383.</title>
        <authorList>
            <consortium name="The Broad Institute Genome Sequencing Platform"/>
            <consortium name="The Broad Institute Genome Sequencing Center for Infectious Disease"/>
            <person name="Earl A.M."/>
            <person name="Gilmore M.S."/>
            <person name="Lebreton F."/>
            <person name="Walker B."/>
            <person name="Young S.K."/>
            <person name="Zeng Q."/>
            <person name="Gargeya S."/>
            <person name="Fitzgerald M."/>
            <person name="Haas B."/>
            <person name="Abouelleil A."/>
            <person name="Alvarado L."/>
            <person name="Arachchi H.M."/>
            <person name="Berlin A.M."/>
            <person name="Chapman S.B."/>
            <person name="Dewar J."/>
            <person name="Goldberg J."/>
            <person name="Griggs A."/>
            <person name="Gujja S."/>
            <person name="Hansen M."/>
            <person name="Howarth C."/>
            <person name="Imamovic A."/>
            <person name="Larimer J."/>
            <person name="McCowan C."/>
            <person name="Murphy C."/>
            <person name="Neiman D."/>
            <person name="Pearson M."/>
            <person name="Priest M."/>
            <person name="Roberts A."/>
            <person name="Saif S."/>
            <person name="Shea T."/>
            <person name="Sisk P."/>
            <person name="Sykes S."/>
            <person name="Wortman J."/>
            <person name="Nusbaum C."/>
            <person name="Birren B."/>
        </authorList>
    </citation>
    <scope>NUCLEOTIDE SEQUENCE [LARGE SCALE GENOMIC DNA]</scope>
    <source>
        <strain evidence="3 5">ATCC BAA-383</strain>
    </source>
</reference>
<evidence type="ECO:0000259" key="2">
    <source>
        <dbReference type="PROSITE" id="PS50937"/>
    </source>
</evidence>
<dbReference type="RefSeq" id="WP_010766490.1">
    <property type="nucleotide sequence ID" value="NZ_ASWB01000003.1"/>
</dbReference>
<organism evidence="3 5">
    <name type="scientific">Enterococcus moraviensis ATCC BAA-383</name>
    <dbReference type="NCBI Taxonomy" id="1158609"/>
    <lineage>
        <taxon>Bacteria</taxon>
        <taxon>Bacillati</taxon>
        <taxon>Bacillota</taxon>
        <taxon>Bacilli</taxon>
        <taxon>Lactobacillales</taxon>
        <taxon>Enterococcaceae</taxon>
        <taxon>Enterococcus</taxon>
    </lineage>
</organism>
<dbReference type="OrthoDB" id="9773308at2"/>
<dbReference type="InterPro" id="IPR047057">
    <property type="entry name" value="MerR_fam"/>
</dbReference>
<dbReference type="InterPro" id="IPR009061">
    <property type="entry name" value="DNA-bd_dom_put_sf"/>
</dbReference>
<dbReference type="PANTHER" id="PTHR30204:SF97">
    <property type="entry name" value="MERR FAMILY REGULATORY PROTEIN"/>
    <property type="match status" value="1"/>
</dbReference>
<keyword evidence="1" id="KW-0238">DNA-binding</keyword>
<dbReference type="PANTHER" id="PTHR30204">
    <property type="entry name" value="REDOX-CYCLING DRUG-SENSING TRANSCRIPTIONAL ACTIVATOR SOXR"/>
    <property type="match status" value="1"/>
</dbReference>
<dbReference type="PROSITE" id="PS00552">
    <property type="entry name" value="HTH_MERR_1"/>
    <property type="match status" value="1"/>
</dbReference>
<dbReference type="EMBL" id="AJAS01000026">
    <property type="protein sequence ID" value="EOH95754.1"/>
    <property type="molecule type" value="Genomic_DNA"/>
</dbReference>
<dbReference type="AlphaFoldDB" id="R2T655"/>
<proteinExistence type="predicted"/>
<dbReference type="SUPFAM" id="SSF46955">
    <property type="entry name" value="Putative DNA-binding domain"/>
    <property type="match status" value="1"/>
</dbReference>
<evidence type="ECO:0000313" key="5">
    <source>
        <dbReference type="Proteomes" id="UP000013781"/>
    </source>
</evidence>
<accession>R2T655</accession>
<reference evidence="4 6" key="2">
    <citation type="submission" date="2013-03" db="EMBL/GenBank/DDBJ databases">
        <title>The Genome Sequence of Enterococcus moraviensis BAA-383 (PacBio/Illumina hybrid assembly).</title>
        <authorList>
            <consortium name="The Broad Institute Genomics Platform"/>
            <consortium name="The Broad Institute Genome Sequencing Center for Infectious Disease"/>
            <person name="Earl A."/>
            <person name="Russ C."/>
            <person name="Gilmore M."/>
            <person name="Surin D."/>
            <person name="Walker B."/>
            <person name="Young S."/>
            <person name="Zeng Q."/>
            <person name="Gargeya S."/>
            <person name="Fitzgerald M."/>
            <person name="Haas B."/>
            <person name="Abouelleil A."/>
            <person name="Allen A.W."/>
            <person name="Alvarado L."/>
            <person name="Arachchi H.M."/>
            <person name="Berlin A.M."/>
            <person name="Chapman S.B."/>
            <person name="Gainer-Dewar J."/>
            <person name="Goldberg J."/>
            <person name="Griggs A."/>
            <person name="Gujja S."/>
            <person name="Hansen M."/>
            <person name="Howarth C."/>
            <person name="Imamovic A."/>
            <person name="Ireland A."/>
            <person name="Larimer J."/>
            <person name="McCowan C."/>
            <person name="Murphy C."/>
            <person name="Pearson M."/>
            <person name="Poon T.W."/>
            <person name="Priest M."/>
            <person name="Roberts A."/>
            <person name="Saif S."/>
            <person name="Shea T."/>
            <person name="Sisk P."/>
            <person name="Sykes S."/>
            <person name="Wortman J."/>
            <person name="Nusbaum C."/>
            <person name="Birren B."/>
        </authorList>
    </citation>
    <scope>NUCLEOTIDE SEQUENCE [LARGE SCALE GENOMIC DNA]</scope>
    <source>
        <strain evidence="4 6">ATCC BAA-383</strain>
    </source>
</reference>
<dbReference type="EMBL" id="ASWB01000003">
    <property type="protein sequence ID" value="EOT66241.1"/>
    <property type="molecule type" value="Genomic_DNA"/>
</dbReference>
<dbReference type="GO" id="GO:0003677">
    <property type="term" value="F:DNA binding"/>
    <property type="evidence" value="ECO:0007669"/>
    <property type="project" value="UniProtKB-KW"/>
</dbReference>
<dbReference type="SUPFAM" id="SSF55136">
    <property type="entry name" value="Probable bacterial effector-binding domain"/>
    <property type="match status" value="1"/>
</dbReference>
<dbReference type="InterPro" id="IPR000551">
    <property type="entry name" value="MerR-type_HTH_dom"/>
</dbReference>
<dbReference type="eggNOG" id="COG0789">
    <property type="taxonomic scope" value="Bacteria"/>
</dbReference>